<keyword evidence="3" id="KW-0813">Transport</keyword>
<accession>A0A6Q2XXP9</accession>
<dbReference type="InterPro" id="IPR016024">
    <property type="entry name" value="ARM-type_fold"/>
</dbReference>
<feature type="region of interest" description="Disordered" evidence="9">
    <location>
        <begin position="298"/>
        <end position="325"/>
    </location>
</feature>
<dbReference type="AlphaFoldDB" id="A0A6Q2XXP9"/>
<dbReference type="SMART" id="SM00913">
    <property type="entry name" value="IBN_N"/>
    <property type="match status" value="1"/>
</dbReference>
<feature type="domain" description="Importin N-terminal" evidence="10">
    <location>
        <begin position="23"/>
        <end position="89"/>
    </location>
</feature>
<evidence type="ECO:0000256" key="4">
    <source>
        <dbReference type="ARBA" id="ARBA00022490"/>
    </source>
</evidence>
<evidence type="ECO:0000256" key="3">
    <source>
        <dbReference type="ARBA" id="ARBA00022448"/>
    </source>
</evidence>
<feature type="compositionally biased region" description="Basic and acidic residues" evidence="9">
    <location>
        <begin position="316"/>
        <end position="325"/>
    </location>
</feature>
<dbReference type="PROSITE" id="PS50077">
    <property type="entry name" value="HEAT_REPEAT"/>
    <property type="match status" value="1"/>
</dbReference>
<evidence type="ECO:0000259" key="10">
    <source>
        <dbReference type="PROSITE" id="PS50166"/>
    </source>
</evidence>
<dbReference type="InterPro" id="IPR011989">
    <property type="entry name" value="ARM-like"/>
</dbReference>
<feature type="repeat" description="HEAT" evidence="8">
    <location>
        <begin position="994"/>
        <end position="1032"/>
    </location>
</feature>
<dbReference type="GO" id="GO:0006606">
    <property type="term" value="P:protein import into nucleus"/>
    <property type="evidence" value="ECO:0007669"/>
    <property type="project" value="InterPro"/>
</dbReference>
<dbReference type="InterPro" id="IPR057672">
    <property type="entry name" value="TPR_IPO4/5"/>
</dbReference>
<dbReference type="PROSITE" id="PS50166">
    <property type="entry name" value="IMPORTIN_B_NT"/>
    <property type="match status" value="1"/>
</dbReference>
<name>A0A6Q2XXP9_ESOLU</name>
<dbReference type="Pfam" id="PF03810">
    <property type="entry name" value="IBN_N"/>
    <property type="match status" value="1"/>
</dbReference>
<dbReference type="GeneTree" id="ENSGT00550000075074"/>
<dbReference type="Pfam" id="PF25780">
    <property type="entry name" value="TPR_IPO5"/>
    <property type="match status" value="1"/>
</dbReference>
<dbReference type="FunFam" id="1.25.10.10:FF:000186">
    <property type="entry name" value="Importin 4"/>
    <property type="match status" value="1"/>
</dbReference>
<evidence type="ECO:0000256" key="5">
    <source>
        <dbReference type="ARBA" id="ARBA00022737"/>
    </source>
</evidence>
<proteinExistence type="predicted"/>
<organism evidence="11 12">
    <name type="scientific">Esox lucius</name>
    <name type="common">Northern pike</name>
    <dbReference type="NCBI Taxonomy" id="8010"/>
    <lineage>
        <taxon>Eukaryota</taxon>
        <taxon>Metazoa</taxon>
        <taxon>Chordata</taxon>
        <taxon>Craniata</taxon>
        <taxon>Vertebrata</taxon>
        <taxon>Euteleostomi</taxon>
        <taxon>Actinopterygii</taxon>
        <taxon>Neopterygii</taxon>
        <taxon>Teleostei</taxon>
        <taxon>Protacanthopterygii</taxon>
        <taxon>Esociformes</taxon>
        <taxon>Esocidae</taxon>
        <taxon>Esox</taxon>
    </lineage>
</organism>
<dbReference type="InterPro" id="IPR021133">
    <property type="entry name" value="HEAT_type_2"/>
</dbReference>
<protein>
    <recommendedName>
        <fullName evidence="10">Importin N-terminal domain-containing protein</fullName>
    </recommendedName>
</protein>
<dbReference type="InParanoid" id="A0A6Q2XXP9"/>
<evidence type="ECO:0000256" key="6">
    <source>
        <dbReference type="ARBA" id="ARBA00022927"/>
    </source>
</evidence>
<dbReference type="PANTHER" id="PTHR10527">
    <property type="entry name" value="IMPORTIN BETA"/>
    <property type="match status" value="1"/>
</dbReference>
<sequence>MSGDLEQILLQLTQPDNAIIQQATAQLKLAFKDPAIIPALCAVMTGSPNPESRQSAAVMLRMRVKKHWKKISPDHRESLKTVVLQAFQQETEHKVRHSLSQLSAVMVKHETPDRWPALFALLNESTNSDNPTDRQVGLLLLSKVVESNPEPFKPHYRQLLQRFAVILQDLNNPTALYYCILTLTAMTSYTGSEEMSLMRPLVPKLITALKHLIQADQGQASESMEVLDELLESEVSIIVPHIPDIVHFCLEVSADTTLSDSLRVKALSCIASLIRLKSKAVLKQKLLNPILQTVFPVLSAEPPPGEQDPEDEENGNEDHADSESPKHFAAQVIDTMALHMPPEKLFQQLMPLTEACLASENPYKRKAGLMCLAVLAEGCADHIRTKMLSSMLQTVCHSLSDGNQVVRSASLFALGQFSEHLQPEVSKYCAELMPLLLGYMSALNQAKIGHVTKAFYALENFMENLGSEIEPYLPNLMETMLSALNNADNLKLKELAVSAIGAIGKTAPANVGMGLSMEHFTSQYMVPVSYVSVFSHRNEKVKRCPSTFVNRIVQISADATSGSTCASGPCWNRLKLMQLTIQPFLLLSANAAKEKLVPYFPPVIESLKGFLVDTRDEMRSLQTQALDTLSVLARTIGKEMFSPLAAECVQLGLNLTNAVDDPDLRRCTYGLFSAVSTVSPGCLEPHLTAITTIMLLSLKSTEGIMAHIEEDKAFVLLDDDDDDDGDDDEEELDTILDDKGNHAVDPDVNMFSVENAYMDEKEDACDALGEIAFNTGASFQPFLESSFSQVYELCNFPHEDVRRAAFGAMGQFCRAQHKVWQENPSEANHQALHKLLEVVLPSFLEAVRTERERQVVMAVLEAMNGVLKSCQGEALQSPERLKEISQAIRDVLKKRTVCQGEEGDEVDDDEQQAEYDAMLQEFAGEGIPLLASAVPADVFLPHLNELLPLIMNKAKSSCTVADRSFSVGTLGEILQSLVNVAGGRAVAGRLSNRLLPVLVAGVRDSDAEVRNNSVFGLGALAQAAGPLVAQDYPMMLSLFSNLLSKEQDRRVIDNLCAALCRMILSHVEGVPLEQVFPALMARLPLKEDLEENKTVYSCLAMLYSQSPALVVSQLVTILSASCHVLGSKDLDTETQNTLVMLLRDISQCHSQEFQVAISSLPAEQKTTLTAVVNHS</sequence>
<reference evidence="11" key="2">
    <citation type="submission" date="2020-02" db="EMBL/GenBank/DDBJ databases">
        <title>Esox lucius (northern pike) genome, fEsoLuc1, primary haplotype.</title>
        <authorList>
            <person name="Myers G."/>
            <person name="Karagic N."/>
            <person name="Meyer A."/>
            <person name="Pippel M."/>
            <person name="Reichard M."/>
            <person name="Winkler S."/>
            <person name="Tracey A."/>
            <person name="Sims Y."/>
            <person name="Howe K."/>
            <person name="Rhie A."/>
            <person name="Formenti G."/>
            <person name="Durbin R."/>
            <person name="Fedrigo O."/>
            <person name="Jarvis E.D."/>
        </authorList>
    </citation>
    <scope>NUCLEOTIDE SEQUENCE [LARGE SCALE GENOMIC DNA]</scope>
</reference>
<dbReference type="Gene3D" id="1.25.10.10">
    <property type="entry name" value="Leucine-rich Repeat Variant"/>
    <property type="match status" value="2"/>
</dbReference>
<evidence type="ECO:0000256" key="1">
    <source>
        <dbReference type="ARBA" id="ARBA00004123"/>
    </source>
</evidence>
<evidence type="ECO:0000313" key="11">
    <source>
        <dbReference type="Ensembl" id="ENSELUP00000057840.2"/>
    </source>
</evidence>
<reference evidence="11" key="3">
    <citation type="submission" date="2025-08" db="UniProtKB">
        <authorList>
            <consortium name="Ensembl"/>
        </authorList>
    </citation>
    <scope>IDENTIFICATION</scope>
</reference>
<keyword evidence="5" id="KW-0677">Repeat</keyword>
<keyword evidence="4" id="KW-0963">Cytoplasm</keyword>
<dbReference type="SUPFAM" id="SSF48371">
    <property type="entry name" value="ARM repeat"/>
    <property type="match status" value="2"/>
</dbReference>
<comment type="subcellular location">
    <subcellularLocation>
        <location evidence="2">Cytoplasm</location>
    </subcellularLocation>
    <subcellularLocation>
        <location evidence="1">Nucleus</location>
    </subcellularLocation>
</comment>
<evidence type="ECO:0000256" key="7">
    <source>
        <dbReference type="ARBA" id="ARBA00023242"/>
    </source>
</evidence>
<dbReference type="InterPro" id="IPR001494">
    <property type="entry name" value="Importin-beta_N"/>
</dbReference>
<evidence type="ECO:0000313" key="12">
    <source>
        <dbReference type="Proteomes" id="UP000265140"/>
    </source>
</evidence>
<dbReference type="Bgee" id="ENSELUG00000020628">
    <property type="expression patterns" value="Expressed in liver and 14 other cell types or tissues"/>
</dbReference>
<keyword evidence="6" id="KW-0653">Protein transport</keyword>
<dbReference type="InterPro" id="IPR040122">
    <property type="entry name" value="Importin_beta"/>
</dbReference>
<dbReference type="GO" id="GO:0031267">
    <property type="term" value="F:small GTPase binding"/>
    <property type="evidence" value="ECO:0007669"/>
    <property type="project" value="InterPro"/>
</dbReference>
<keyword evidence="12" id="KW-1185">Reference proteome</keyword>
<dbReference type="GO" id="GO:0005737">
    <property type="term" value="C:cytoplasm"/>
    <property type="evidence" value="ECO:0007669"/>
    <property type="project" value="UniProtKB-SubCell"/>
</dbReference>
<keyword evidence="7" id="KW-0539">Nucleus</keyword>
<evidence type="ECO:0000256" key="8">
    <source>
        <dbReference type="PROSITE-ProRule" id="PRU00103"/>
    </source>
</evidence>
<dbReference type="GO" id="GO:0005634">
    <property type="term" value="C:nucleus"/>
    <property type="evidence" value="ECO:0007669"/>
    <property type="project" value="UniProtKB-SubCell"/>
</dbReference>
<dbReference type="Proteomes" id="UP000265140">
    <property type="component" value="Chromosome 21"/>
</dbReference>
<evidence type="ECO:0000256" key="9">
    <source>
        <dbReference type="SAM" id="MobiDB-lite"/>
    </source>
</evidence>
<gene>
    <name evidence="11" type="primary">IPO4</name>
</gene>
<dbReference type="OMA" id="ANACGCV"/>
<evidence type="ECO:0000256" key="2">
    <source>
        <dbReference type="ARBA" id="ARBA00004496"/>
    </source>
</evidence>
<reference evidence="12" key="1">
    <citation type="journal article" date="2014" name="PLoS ONE">
        <title>The genome and linkage map of the northern pike (Esox lucius): conserved synteny revealed between the salmonid sister group and the Neoteleostei.</title>
        <authorList>
            <person name="Rondeau E.B."/>
            <person name="Minkley D.R."/>
            <person name="Leong J.S."/>
            <person name="Messmer A.M."/>
            <person name="Jantzen J.R."/>
            <person name="von Schalburg K.R."/>
            <person name="Lemon C."/>
            <person name="Bird N.H."/>
            <person name="Koop B.F."/>
        </authorList>
    </citation>
    <scope>NUCLEOTIDE SEQUENCE</scope>
</reference>
<reference evidence="11" key="4">
    <citation type="submission" date="2025-09" db="UniProtKB">
        <authorList>
            <consortium name="Ensembl"/>
        </authorList>
    </citation>
    <scope>IDENTIFICATION</scope>
</reference>
<dbReference type="Ensembl" id="ENSELUT00000046026.2">
    <property type="protein sequence ID" value="ENSELUP00000057840.2"/>
    <property type="gene ID" value="ENSELUG00000020628.3"/>
</dbReference>